<comment type="caution">
    <text evidence="8">The sequence shown here is derived from an EMBL/GenBank/DDBJ whole genome shotgun (WGS) entry which is preliminary data.</text>
</comment>
<feature type="region of interest" description="Phosphopantothenate--cysteine ligase" evidence="3">
    <location>
        <begin position="216"/>
        <end position="430"/>
    </location>
</feature>
<dbReference type="EC" id="6.3.2.5" evidence="3"/>
<protein>
    <recommendedName>
        <fullName evidence="3">Coenzyme A biosynthesis bifunctional protein CoaBC</fullName>
    </recommendedName>
    <alternativeName>
        <fullName evidence="3">DNA/pantothenate metabolism flavoprotein</fullName>
    </alternativeName>
    <alternativeName>
        <fullName evidence="3">Phosphopantothenoylcysteine synthetase/decarboxylase</fullName>
        <shortName evidence="3">PPCS-PPCDC</shortName>
    </alternativeName>
    <domain>
        <recommendedName>
            <fullName evidence="3">Phosphopantothenoylcysteine decarboxylase</fullName>
            <shortName evidence="3">PPC decarboxylase</shortName>
            <shortName evidence="3">PPC-DC</shortName>
            <ecNumber evidence="3">4.1.1.36</ecNumber>
        </recommendedName>
        <alternativeName>
            <fullName evidence="3">CoaC</fullName>
        </alternativeName>
    </domain>
    <domain>
        <recommendedName>
            <fullName evidence="3">Phosphopantothenate--cysteine ligase</fullName>
            <ecNumber evidence="3">6.3.2.5</ecNumber>
        </recommendedName>
        <alternativeName>
            <fullName evidence="3">CoaB</fullName>
        </alternativeName>
        <alternativeName>
            <fullName evidence="3">Phosphopantothenoylcysteine synthetase</fullName>
            <shortName evidence="3">PPC synthetase</shortName>
            <shortName evidence="3">PPC-S</shortName>
        </alternativeName>
    </domain>
</protein>
<keyword evidence="3" id="KW-0479">Metal-binding</keyword>
<comment type="function">
    <text evidence="3">Catalyzes two sequential steps in the biosynthesis of coenzyme A. In the first step cysteine is conjugated to 4'-phosphopantothenate to form 4-phosphopantothenoylcysteine. In the second step the latter compound is decarboxylated to form 4'-phosphopantotheine.</text>
</comment>
<dbReference type="SUPFAM" id="SSF52507">
    <property type="entry name" value="Homo-oligomeric flavin-containing Cys decarboxylases, HFCD"/>
    <property type="match status" value="1"/>
</dbReference>
<dbReference type="NCBIfam" id="TIGR00521">
    <property type="entry name" value="coaBC_dfp"/>
    <property type="match status" value="1"/>
</dbReference>
<comment type="catalytic activity">
    <reaction evidence="3 4">
        <text>N-[(R)-4-phosphopantothenoyl]-L-cysteine + H(+) = (R)-4'-phosphopantetheine + CO2</text>
        <dbReference type="Rhea" id="RHEA:16793"/>
        <dbReference type="ChEBI" id="CHEBI:15378"/>
        <dbReference type="ChEBI" id="CHEBI:16526"/>
        <dbReference type="ChEBI" id="CHEBI:59458"/>
        <dbReference type="ChEBI" id="CHEBI:61723"/>
        <dbReference type="EC" id="4.1.1.36"/>
    </reaction>
</comment>
<dbReference type="SUPFAM" id="SSF102645">
    <property type="entry name" value="CoaB-like"/>
    <property type="match status" value="1"/>
</dbReference>
<comment type="pathway">
    <text evidence="3 4">Cofactor biosynthesis; coenzyme A biosynthesis; CoA from (R)-pantothenate: step 3/5.</text>
</comment>
<dbReference type="GO" id="GO:0046872">
    <property type="term" value="F:metal ion binding"/>
    <property type="evidence" value="ECO:0007669"/>
    <property type="project" value="UniProtKB-KW"/>
</dbReference>
<name>A0A4S2EYX7_9ACTN</name>
<comment type="similarity">
    <text evidence="3 4">In the C-terminal section; belongs to the PPC synthetase family.</text>
</comment>
<reference evidence="8 9" key="1">
    <citation type="submission" date="2019-04" db="EMBL/GenBank/DDBJ databases">
        <title>Microbes associate with the intestines of laboratory mice.</title>
        <authorList>
            <person name="Navarre W."/>
            <person name="Wong E."/>
            <person name="Huang K."/>
            <person name="Tropini C."/>
            <person name="Ng K."/>
            <person name="Yu B."/>
        </authorList>
    </citation>
    <scope>NUCLEOTIDE SEQUENCE [LARGE SCALE GENOMIC DNA]</scope>
    <source>
        <strain evidence="8 9">NM07_P-09</strain>
    </source>
</reference>
<keyword evidence="1 3" id="KW-0210">Decarboxylase</keyword>
<dbReference type="GO" id="GO:0015937">
    <property type="term" value="P:coenzyme A biosynthetic process"/>
    <property type="evidence" value="ECO:0007669"/>
    <property type="project" value="UniProtKB-UniRule"/>
</dbReference>
<keyword evidence="9" id="KW-1185">Reference proteome</keyword>
<proteinExistence type="inferred from homology"/>
<feature type="binding site" evidence="3">
    <location>
        <position position="369"/>
    </location>
    <ligand>
        <name>CTP</name>
        <dbReference type="ChEBI" id="CHEBI:37563"/>
    </ligand>
</feature>
<dbReference type="InterPro" id="IPR035929">
    <property type="entry name" value="CoaB-like_sf"/>
</dbReference>
<dbReference type="GO" id="GO:0071513">
    <property type="term" value="C:phosphopantothenoylcysteine decarboxylase complex"/>
    <property type="evidence" value="ECO:0007669"/>
    <property type="project" value="TreeGrafter"/>
</dbReference>
<dbReference type="EC" id="4.1.1.36" evidence="3"/>
<dbReference type="PANTHER" id="PTHR14359:SF6">
    <property type="entry name" value="PHOSPHOPANTOTHENOYLCYSTEINE DECARBOXYLASE"/>
    <property type="match status" value="1"/>
</dbReference>
<feature type="region of interest" description="Disordered" evidence="5">
    <location>
        <begin position="179"/>
        <end position="206"/>
    </location>
</feature>
<comment type="cofactor">
    <cofactor evidence="3">
        <name>FMN</name>
        <dbReference type="ChEBI" id="CHEBI:58210"/>
    </cofactor>
    <text evidence="3">Binds 1 FMN per subunit.</text>
</comment>
<evidence type="ECO:0000256" key="3">
    <source>
        <dbReference type="HAMAP-Rule" id="MF_02225"/>
    </source>
</evidence>
<organism evidence="8 9">
    <name type="scientific">Muricaecibacterium torontonense</name>
    <dbReference type="NCBI Taxonomy" id="3032871"/>
    <lineage>
        <taxon>Bacteria</taxon>
        <taxon>Bacillati</taxon>
        <taxon>Actinomycetota</taxon>
        <taxon>Coriobacteriia</taxon>
        <taxon>Coriobacteriales</taxon>
        <taxon>Atopobiaceae</taxon>
        <taxon>Muricaecibacterium</taxon>
    </lineage>
</organism>
<dbReference type="OrthoDB" id="9802554at2"/>
<feature type="region of interest" description="Phosphopantothenoylcysteine decarboxylase" evidence="3">
    <location>
        <begin position="1"/>
        <end position="215"/>
    </location>
</feature>
<feature type="domain" description="Flavoprotein" evidence="6">
    <location>
        <begin position="1"/>
        <end position="172"/>
    </location>
</feature>
<feature type="binding site" evidence="3">
    <location>
        <position position="306"/>
    </location>
    <ligand>
        <name>CTP</name>
        <dbReference type="ChEBI" id="CHEBI:37563"/>
    </ligand>
</feature>
<comment type="similarity">
    <text evidence="3 4">In the N-terminal section; belongs to the HFCD (homo-oligomeric flavin containing Cys decarboxylase) superfamily.</text>
</comment>
<evidence type="ECO:0000256" key="2">
    <source>
        <dbReference type="ARBA" id="ARBA00023239"/>
    </source>
</evidence>
<dbReference type="Pfam" id="PF02441">
    <property type="entry name" value="Flavoprotein"/>
    <property type="match status" value="1"/>
</dbReference>
<dbReference type="GO" id="GO:0004633">
    <property type="term" value="F:phosphopantothenoylcysteine decarboxylase activity"/>
    <property type="evidence" value="ECO:0007669"/>
    <property type="project" value="UniProtKB-UniRule"/>
</dbReference>
<evidence type="ECO:0000313" key="9">
    <source>
        <dbReference type="Proteomes" id="UP000310263"/>
    </source>
</evidence>
<comment type="caution">
    <text evidence="3">Lacks conserved residue(s) required for the propagation of feature annotation.</text>
</comment>
<dbReference type="InterPro" id="IPR003382">
    <property type="entry name" value="Flavoprotein"/>
</dbReference>
<keyword evidence="3 4" id="KW-0436">Ligase</keyword>
<feature type="binding site" evidence="3">
    <location>
        <position position="365"/>
    </location>
    <ligand>
        <name>CTP</name>
        <dbReference type="ChEBI" id="CHEBI:37563"/>
    </ligand>
</feature>
<dbReference type="UniPathway" id="UPA00241">
    <property type="reaction ID" value="UER00353"/>
</dbReference>
<gene>
    <name evidence="3 8" type="primary">coaBC</name>
    <name evidence="8" type="ORF">E5334_07005</name>
</gene>
<feature type="active site" description="Proton donor" evidence="3">
    <location>
        <position position="152"/>
    </location>
</feature>
<dbReference type="Gene3D" id="3.40.50.1950">
    <property type="entry name" value="Flavin prenyltransferase-like"/>
    <property type="match status" value="1"/>
</dbReference>
<accession>A0A4S2EYX7</accession>
<evidence type="ECO:0000256" key="4">
    <source>
        <dbReference type="RuleBase" id="RU364078"/>
    </source>
</evidence>
<dbReference type="InterPro" id="IPR036551">
    <property type="entry name" value="Flavin_trans-like"/>
</dbReference>
<comment type="cofactor">
    <cofactor evidence="3">
        <name>Mg(2+)</name>
        <dbReference type="ChEBI" id="CHEBI:18420"/>
    </cofactor>
</comment>
<dbReference type="Proteomes" id="UP000310263">
    <property type="component" value="Unassembled WGS sequence"/>
</dbReference>
<keyword evidence="3 4" id="KW-0285">Flavoprotein</keyword>
<feature type="binding site" evidence="3">
    <location>
        <position position="316"/>
    </location>
    <ligand>
        <name>CTP</name>
        <dbReference type="ChEBI" id="CHEBI:37563"/>
    </ligand>
</feature>
<feature type="domain" description="DNA/pantothenate metabolism flavoprotein C-terminal" evidence="7">
    <location>
        <begin position="211"/>
        <end position="421"/>
    </location>
</feature>
<feature type="compositionally biased region" description="Low complexity" evidence="5">
    <location>
        <begin position="183"/>
        <end position="206"/>
    </location>
</feature>
<evidence type="ECO:0000259" key="6">
    <source>
        <dbReference type="Pfam" id="PF02441"/>
    </source>
</evidence>
<dbReference type="InterPro" id="IPR005252">
    <property type="entry name" value="CoaBC"/>
</dbReference>
<keyword evidence="3" id="KW-0511">Multifunctional enzyme</keyword>
<evidence type="ECO:0000259" key="7">
    <source>
        <dbReference type="Pfam" id="PF04127"/>
    </source>
</evidence>
<dbReference type="GO" id="GO:0015941">
    <property type="term" value="P:pantothenate catabolic process"/>
    <property type="evidence" value="ECO:0007669"/>
    <property type="project" value="InterPro"/>
</dbReference>
<dbReference type="GO" id="GO:0010181">
    <property type="term" value="F:FMN binding"/>
    <property type="evidence" value="ECO:0007669"/>
    <property type="project" value="UniProtKB-UniRule"/>
</dbReference>
<dbReference type="HAMAP" id="MF_02225">
    <property type="entry name" value="CoaBC"/>
    <property type="match status" value="1"/>
</dbReference>
<dbReference type="AlphaFoldDB" id="A0A4S2EYX7"/>
<evidence type="ECO:0000313" key="8">
    <source>
        <dbReference type="EMBL" id="TGY61746.1"/>
    </source>
</evidence>
<evidence type="ECO:0000256" key="1">
    <source>
        <dbReference type="ARBA" id="ARBA00022793"/>
    </source>
</evidence>
<dbReference type="RefSeq" id="WP_136012878.1">
    <property type="nucleotide sequence ID" value="NZ_SRYE01000004.1"/>
</dbReference>
<dbReference type="EMBL" id="SRYE01000004">
    <property type="protein sequence ID" value="TGY61746.1"/>
    <property type="molecule type" value="Genomic_DNA"/>
</dbReference>
<comment type="function">
    <text evidence="4">Catalyzes two steps in the biosynthesis of coenzyme A. In the first step cysteine is conjugated to 4'-phosphopantothenate to form 4-phosphopantothenoylcysteine, in the latter compound is decarboxylated to form 4'-phosphopantotheine.</text>
</comment>
<dbReference type="Gene3D" id="3.40.50.10300">
    <property type="entry name" value="CoaB-like"/>
    <property type="match status" value="1"/>
</dbReference>
<evidence type="ECO:0000256" key="5">
    <source>
        <dbReference type="SAM" id="MobiDB-lite"/>
    </source>
</evidence>
<keyword evidence="2 3" id="KW-0456">Lyase</keyword>
<sequence length="430" mass="44686">MNILLGVTGCIAAYKAAEVCRGLQKAGHQVRVTMTQSATEFVGEATFAGLTGEAPATSVFNWGASPIPHVELGRWADLMLVCPCTANTLAKLAWGLADDCLTSCALALTGTLAVAPAMNVHMWQNPATQHNLQVLEERGVCIVGPDAGYLACGEVGQGKLAPVDDIVQETLAILNAQEEQKAQEGAADPGGEAPLPAAPAQLGGQATPPSLTGAHVLITAGPTHEPIDPVRYISNRSSGKMGYALARSAQTAGAQVTLVSGPVSLPVPVGVECIQVETAQQMYEAAMKLANSGDIDVAICAAAVADYTPVAPADHKLKKSEEHLDTISLKETHDILAELAACQEVPVVIGFAAETNDLVPHATKKLESKGCDLIVANDVSRQDSTFGSSTDAVTLVWPDHICELPLMTKDDVAASIIEVAADLLAENNPL</sequence>
<feature type="binding site" evidence="3">
    <location>
        <position position="351"/>
    </location>
    <ligand>
        <name>CTP</name>
        <dbReference type="ChEBI" id="CHEBI:37563"/>
    </ligand>
</feature>
<comment type="catalytic activity">
    <reaction evidence="3 4">
        <text>(R)-4'-phosphopantothenate + L-cysteine + CTP = N-[(R)-4-phosphopantothenoyl]-L-cysteine + CMP + diphosphate + H(+)</text>
        <dbReference type="Rhea" id="RHEA:19397"/>
        <dbReference type="ChEBI" id="CHEBI:10986"/>
        <dbReference type="ChEBI" id="CHEBI:15378"/>
        <dbReference type="ChEBI" id="CHEBI:33019"/>
        <dbReference type="ChEBI" id="CHEBI:35235"/>
        <dbReference type="ChEBI" id="CHEBI:37563"/>
        <dbReference type="ChEBI" id="CHEBI:59458"/>
        <dbReference type="ChEBI" id="CHEBI:60377"/>
        <dbReference type="EC" id="6.3.2.5"/>
    </reaction>
</comment>
<dbReference type="GO" id="GO:0004632">
    <property type="term" value="F:phosphopantothenate--cysteine ligase activity"/>
    <property type="evidence" value="ECO:0007669"/>
    <property type="project" value="UniProtKB-UniRule"/>
</dbReference>
<dbReference type="InterPro" id="IPR007085">
    <property type="entry name" value="DNA/pantothenate-metab_flavo_C"/>
</dbReference>
<dbReference type="PANTHER" id="PTHR14359">
    <property type="entry name" value="HOMO-OLIGOMERIC FLAVIN CONTAINING CYS DECARBOXYLASE FAMILY"/>
    <property type="match status" value="1"/>
</dbReference>
<dbReference type="Pfam" id="PF04127">
    <property type="entry name" value="DFP"/>
    <property type="match status" value="1"/>
</dbReference>
<keyword evidence="3" id="KW-0460">Magnesium</keyword>
<keyword evidence="3 4" id="KW-0288">FMN</keyword>
<comment type="pathway">
    <text evidence="3 4">Cofactor biosynthesis; coenzyme A biosynthesis; CoA from (R)-pantothenate: step 2/5.</text>
</comment>